<dbReference type="AlphaFoldDB" id="A0AA36MCZ9"/>
<proteinExistence type="predicted"/>
<evidence type="ECO:0000313" key="2">
    <source>
        <dbReference type="EMBL" id="CAJ0605673.1"/>
    </source>
</evidence>
<keyword evidence="1" id="KW-0812">Transmembrane</keyword>
<gene>
    <name evidence="2" type="ORF">CYNAS_LOCUS17656</name>
</gene>
<evidence type="ECO:0000313" key="3">
    <source>
        <dbReference type="Proteomes" id="UP001176961"/>
    </source>
</evidence>
<sequence length="78" mass="8548">MDKVQIFDVTFEVAPPAKGRFQRFLVLAHLLFLALSIWLMWNVGAVEVAGLPVPGLDGLLPFDVLAREALRGGDNDSL</sequence>
<keyword evidence="1" id="KW-0472">Membrane</keyword>
<evidence type="ECO:0000256" key="1">
    <source>
        <dbReference type="SAM" id="Phobius"/>
    </source>
</evidence>
<feature type="transmembrane region" description="Helical" evidence="1">
    <location>
        <begin position="24"/>
        <end position="41"/>
    </location>
</feature>
<dbReference type="EMBL" id="CATQJL010000316">
    <property type="protein sequence ID" value="CAJ0605673.1"/>
    <property type="molecule type" value="Genomic_DNA"/>
</dbReference>
<comment type="caution">
    <text evidence="2">The sequence shown here is derived from an EMBL/GenBank/DDBJ whole genome shotgun (WGS) entry which is preliminary data.</text>
</comment>
<reference evidence="2" key="1">
    <citation type="submission" date="2023-07" db="EMBL/GenBank/DDBJ databases">
        <authorList>
            <consortium name="CYATHOMIX"/>
        </authorList>
    </citation>
    <scope>NUCLEOTIDE SEQUENCE</scope>
    <source>
        <strain evidence="2">N/A</strain>
    </source>
</reference>
<organism evidence="2 3">
    <name type="scientific">Cylicocyclus nassatus</name>
    <name type="common">Nematode worm</name>
    <dbReference type="NCBI Taxonomy" id="53992"/>
    <lineage>
        <taxon>Eukaryota</taxon>
        <taxon>Metazoa</taxon>
        <taxon>Ecdysozoa</taxon>
        <taxon>Nematoda</taxon>
        <taxon>Chromadorea</taxon>
        <taxon>Rhabditida</taxon>
        <taxon>Rhabditina</taxon>
        <taxon>Rhabditomorpha</taxon>
        <taxon>Strongyloidea</taxon>
        <taxon>Strongylidae</taxon>
        <taxon>Cylicocyclus</taxon>
    </lineage>
</organism>
<keyword evidence="1" id="KW-1133">Transmembrane helix</keyword>
<protein>
    <submittedName>
        <fullName evidence="2">Uncharacterized protein</fullName>
    </submittedName>
</protein>
<name>A0AA36MCZ9_CYLNA</name>
<dbReference type="Proteomes" id="UP001176961">
    <property type="component" value="Unassembled WGS sequence"/>
</dbReference>
<keyword evidence="3" id="KW-1185">Reference proteome</keyword>
<accession>A0AA36MCZ9</accession>